<dbReference type="CDD" id="cd11524">
    <property type="entry name" value="SYLF"/>
    <property type="match status" value="1"/>
</dbReference>
<accession>A0ABP9SET9</accession>
<gene>
    <name evidence="3" type="ORF">GCM10025772_27820</name>
</gene>
<name>A0ABP9SET9_9GAMM</name>
<proteinExistence type="predicted"/>
<dbReference type="InterPro" id="IPR007461">
    <property type="entry name" value="Ysc84_actin-binding"/>
</dbReference>
<dbReference type="EMBL" id="BAABLF010000029">
    <property type="protein sequence ID" value="GAA5194579.1"/>
    <property type="molecule type" value="Genomic_DNA"/>
</dbReference>
<dbReference type="Pfam" id="PF04366">
    <property type="entry name" value="Ysc84"/>
    <property type="match status" value="1"/>
</dbReference>
<reference evidence="4" key="1">
    <citation type="journal article" date="2019" name="Int. J. Syst. Evol. Microbiol.">
        <title>The Global Catalogue of Microorganisms (GCM) 10K type strain sequencing project: providing services to taxonomists for standard genome sequencing and annotation.</title>
        <authorList>
            <consortium name="The Broad Institute Genomics Platform"/>
            <consortium name="The Broad Institute Genome Sequencing Center for Infectious Disease"/>
            <person name="Wu L."/>
            <person name="Ma J."/>
        </authorList>
    </citation>
    <scope>NUCLEOTIDE SEQUENCE [LARGE SCALE GENOMIC DNA]</scope>
    <source>
        <strain evidence="4">JCM 18720</strain>
    </source>
</reference>
<keyword evidence="1" id="KW-0732">Signal</keyword>
<feature type="chain" id="PRO_5045432646" evidence="1">
    <location>
        <begin position="23"/>
        <end position="184"/>
    </location>
</feature>
<evidence type="ECO:0000259" key="2">
    <source>
        <dbReference type="Pfam" id="PF04366"/>
    </source>
</evidence>
<keyword evidence="4" id="KW-1185">Reference proteome</keyword>
<sequence>MNKLITLALAAMALLFTPLTRADDVSEALKRFQAAEATAPFFANAYGYAIFPKVGKGGMGIGGAYGKGKVYRGGELTGTTKLAQVSFGLQLGGQAYSQIIFFQNADAYEEFTSGNFEFGAQASAVALTAGASAEAGSKGTSAGAGESQAENSYSGGMAVFTMAIGGLMYEAAINGQSFSFKPIN</sequence>
<organism evidence="3 4">
    <name type="scientific">Ferrimonas gelatinilytica</name>
    <dbReference type="NCBI Taxonomy" id="1255257"/>
    <lineage>
        <taxon>Bacteria</taxon>
        <taxon>Pseudomonadati</taxon>
        <taxon>Pseudomonadota</taxon>
        <taxon>Gammaproteobacteria</taxon>
        <taxon>Alteromonadales</taxon>
        <taxon>Ferrimonadaceae</taxon>
        <taxon>Ferrimonas</taxon>
    </lineage>
</organism>
<dbReference type="RefSeq" id="WP_425557079.1">
    <property type="nucleotide sequence ID" value="NZ_BAABLF010000029.1"/>
</dbReference>
<comment type="caution">
    <text evidence="3">The sequence shown here is derived from an EMBL/GenBank/DDBJ whole genome shotgun (WGS) entry which is preliminary data.</text>
</comment>
<protein>
    <submittedName>
        <fullName evidence="3">Lipid-binding SYLF domain-containing protein</fullName>
    </submittedName>
</protein>
<evidence type="ECO:0000256" key="1">
    <source>
        <dbReference type="SAM" id="SignalP"/>
    </source>
</evidence>
<feature type="domain" description="Ysc84 actin-binding" evidence="2">
    <location>
        <begin position="84"/>
        <end position="155"/>
    </location>
</feature>
<evidence type="ECO:0000313" key="3">
    <source>
        <dbReference type="EMBL" id="GAA5194579.1"/>
    </source>
</evidence>
<feature type="signal peptide" evidence="1">
    <location>
        <begin position="1"/>
        <end position="22"/>
    </location>
</feature>
<dbReference type="Proteomes" id="UP001501600">
    <property type="component" value="Unassembled WGS sequence"/>
</dbReference>
<evidence type="ECO:0000313" key="4">
    <source>
        <dbReference type="Proteomes" id="UP001501600"/>
    </source>
</evidence>